<reference evidence="1 2" key="1">
    <citation type="submission" date="2020-08" db="EMBL/GenBank/DDBJ databases">
        <title>Genomic Encyclopedia of Type Strains, Phase IV (KMG-IV): sequencing the most valuable type-strain genomes for metagenomic binning, comparative biology and taxonomic classification.</title>
        <authorList>
            <person name="Goeker M."/>
        </authorList>
    </citation>
    <scope>NUCLEOTIDE SEQUENCE [LARGE SCALE GENOMIC DNA]</scope>
    <source>
        <strain evidence="1 2">DSM 12251</strain>
    </source>
</reference>
<sequence>MKTYILVGALLVFTQLAKSSGRNAPSEVKASDCVRFIMDAKMRLDKHPVDDQPDEVFTSMDYALSKSDSITGVLGVVSLWSKGKDGLVELVWWRQQDATVRRAALLLFYSMKKEEASGFPGFESFAKRFEAGEAESRAKEIAEMKVVAQASRGDLMKSLGVPK</sequence>
<dbReference type="Proteomes" id="UP000534294">
    <property type="component" value="Unassembled WGS sequence"/>
</dbReference>
<organism evidence="1 2">
    <name type="scientific">Prosthecobacter dejongeii</name>
    <dbReference type="NCBI Taxonomy" id="48465"/>
    <lineage>
        <taxon>Bacteria</taxon>
        <taxon>Pseudomonadati</taxon>
        <taxon>Verrucomicrobiota</taxon>
        <taxon>Verrucomicrobiia</taxon>
        <taxon>Verrucomicrobiales</taxon>
        <taxon>Verrucomicrobiaceae</taxon>
        <taxon>Prosthecobacter</taxon>
    </lineage>
</organism>
<evidence type="ECO:0000313" key="1">
    <source>
        <dbReference type="EMBL" id="MBB5039950.1"/>
    </source>
</evidence>
<dbReference type="AlphaFoldDB" id="A0A7W8DS37"/>
<comment type="caution">
    <text evidence="1">The sequence shown here is derived from an EMBL/GenBank/DDBJ whole genome shotgun (WGS) entry which is preliminary data.</text>
</comment>
<accession>A0A7W8DS37</accession>
<keyword evidence="2" id="KW-1185">Reference proteome</keyword>
<gene>
    <name evidence="1" type="ORF">HNQ64_004228</name>
</gene>
<proteinExistence type="predicted"/>
<dbReference type="EMBL" id="JACHIF010000010">
    <property type="protein sequence ID" value="MBB5039950.1"/>
    <property type="molecule type" value="Genomic_DNA"/>
</dbReference>
<dbReference type="RefSeq" id="WP_184212189.1">
    <property type="nucleotide sequence ID" value="NZ_JACHIF010000010.1"/>
</dbReference>
<protein>
    <submittedName>
        <fullName evidence="1">Uncharacterized protein</fullName>
    </submittedName>
</protein>
<name>A0A7W8DS37_9BACT</name>
<evidence type="ECO:0000313" key="2">
    <source>
        <dbReference type="Proteomes" id="UP000534294"/>
    </source>
</evidence>